<gene>
    <name evidence="13" type="ordered locus">MYPE4090</name>
</gene>
<dbReference type="GO" id="GO:0005524">
    <property type="term" value="F:ATP binding"/>
    <property type="evidence" value="ECO:0007669"/>
    <property type="project" value="UniProtKB-KW"/>
</dbReference>
<feature type="transmembrane region" description="Helical" evidence="10">
    <location>
        <begin position="175"/>
        <end position="199"/>
    </location>
</feature>
<keyword evidence="9 10" id="KW-0472">Membrane</keyword>
<dbReference type="PROSITE" id="PS50893">
    <property type="entry name" value="ABC_TRANSPORTER_2"/>
    <property type="match status" value="1"/>
</dbReference>
<evidence type="ECO:0000256" key="7">
    <source>
        <dbReference type="ARBA" id="ARBA00022840"/>
    </source>
</evidence>
<sequence length="598" mass="66329">MFKLLKYMNKKDVYWSLLCAFMCIGQVACDIAQPFLMSNMFTDLTSKMLTNPESSILISTIWYYAGIMIALAIVSFVFGCGVTFISARVAVRVCGNIRFQLFHKIQHLTGKEIDKISTVSLITRITNDVTFYQNTLVLVLRMLSRSTLLFVGGVIASFIYSAQLTSNVANGQQSLWWLAFIILGCLAVLFLIMSVLIVFSIPYFSKQQKETDKTNAVMRENILGIKVVKAFNLEKEQIKSFDIQNKELRKVSTRGQQIGFTLMPLISFFVQTSIIVLLMVAATQMVGSGNASANGTVLAFIQMVSLIAMGMILSIIALVNIGQSKACCNRILEVFNSQPSIPRNTSDNMVVNSNVEFKNVSFKYTQNKDALNVLDDISFTAKPGEMIGIIGPNGSGKTTLVNLITRNYDVKSGEIIISGHNIKDINYQSLRDSIGYVPQKSVLFSGTIKGNILFGKNDATEEELVEAAKNAEALDFIKNKENYFDSVVEQRGGNFSGGQKQRLSIARALVRKPKILILDDSTSALDMITEAKVQNNIRKFKDSTIFLVGQRISAISKADKIIVLNQGKMVGFGKHSELMKNCPLYKEISDSQMFTGKD</sequence>
<comment type="similarity">
    <text evidence="2">Belongs to the ABC transporter superfamily.</text>
</comment>
<dbReference type="eggNOG" id="COG1132">
    <property type="taxonomic scope" value="Bacteria"/>
</dbReference>
<dbReference type="SUPFAM" id="SSF90123">
    <property type="entry name" value="ABC transporter transmembrane region"/>
    <property type="match status" value="1"/>
</dbReference>
<evidence type="ECO:0000259" key="12">
    <source>
        <dbReference type="PROSITE" id="PS50929"/>
    </source>
</evidence>
<feature type="transmembrane region" description="Helical" evidence="10">
    <location>
        <begin position="258"/>
        <end position="280"/>
    </location>
</feature>
<feature type="transmembrane region" description="Helical" evidence="10">
    <location>
        <begin position="300"/>
        <end position="321"/>
    </location>
</feature>
<feature type="domain" description="ABC transmembrane type-1" evidence="12">
    <location>
        <begin position="17"/>
        <end position="324"/>
    </location>
</feature>
<dbReference type="PROSITE" id="PS00211">
    <property type="entry name" value="ABC_TRANSPORTER_1"/>
    <property type="match status" value="1"/>
</dbReference>
<dbReference type="PROSITE" id="PS50929">
    <property type="entry name" value="ABC_TM1F"/>
    <property type="match status" value="1"/>
</dbReference>
<dbReference type="GO" id="GO:0140359">
    <property type="term" value="F:ABC-type transporter activity"/>
    <property type="evidence" value="ECO:0007669"/>
    <property type="project" value="InterPro"/>
</dbReference>
<dbReference type="GO" id="GO:0016887">
    <property type="term" value="F:ATP hydrolysis activity"/>
    <property type="evidence" value="ECO:0007669"/>
    <property type="project" value="InterPro"/>
</dbReference>
<evidence type="ECO:0000256" key="9">
    <source>
        <dbReference type="ARBA" id="ARBA00023136"/>
    </source>
</evidence>
<accession>Q8EVZ8</accession>
<name>Q8EVZ8_MALP2</name>
<evidence type="ECO:0000256" key="2">
    <source>
        <dbReference type="ARBA" id="ARBA00005417"/>
    </source>
</evidence>
<dbReference type="PANTHER" id="PTHR24221">
    <property type="entry name" value="ATP-BINDING CASSETTE SUB-FAMILY B"/>
    <property type="match status" value="1"/>
</dbReference>
<evidence type="ECO:0000259" key="11">
    <source>
        <dbReference type="PROSITE" id="PS50893"/>
    </source>
</evidence>
<protein>
    <submittedName>
        <fullName evidence="13">ABC transporter ATP-binding protein</fullName>
    </submittedName>
</protein>
<dbReference type="KEGG" id="mpe:MYPE4090"/>
<dbReference type="InterPro" id="IPR027417">
    <property type="entry name" value="P-loop_NTPase"/>
</dbReference>
<keyword evidence="6" id="KW-0547">Nucleotide-binding</keyword>
<keyword evidence="4" id="KW-1003">Cell membrane</keyword>
<dbReference type="STRING" id="272633.gene:10731525"/>
<dbReference type="InterPro" id="IPR036640">
    <property type="entry name" value="ABC1_TM_sf"/>
</dbReference>
<evidence type="ECO:0000256" key="1">
    <source>
        <dbReference type="ARBA" id="ARBA00004651"/>
    </source>
</evidence>
<dbReference type="EMBL" id="BA000026">
    <property type="protein sequence ID" value="BAC44199.1"/>
    <property type="molecule type" value="Genomic_DNA"/>
</dbReference>
<dbReference type="Gene3D" id="1.20.1560.10">
    <property type="entry name" value="ABC transporter type 1, transmembrane domain"/>
    <property type="match status" value="1"/>
</dbReference>
<dbReference type="GO" id="GO:0005886">
    <property type="term" value="C:plasma membrane"/>
    <property type="evidence" value="ECO:0007669"/>
    <property type="project" value="UniProtKB-SubCell"/>
</dbReference>
<feature type="transmembrane region" description="Helical" evidence="10">
    <location>
        <begin position="61"/>
        <end position="91"/>
    </location>
</feature>
<evidence type="ECO:0000256" key="4">
    <source>
        <dbReference type="ARBA" id="ARBA00022475"/>
    </source>
</evidence>
<feature type="domain" description="ABC transporter" evidence="11">
    <location>
        <begin position="355"/>
        <end position="591"/>
    </location>
</feature>
<dbReference type="InterPro" id="IPR017871">
    <property type="entry name" value="ABC_transporter-like_CS"/>
</dbReference>
<evidence type="ECO:0000313" key="13">
    <source>
        <dbReference type="EMBL" id="BAC44199.1"/>
    </source>
</evidence>
<organism evidence="13 14">
    <name type="scientific">Malacoplasma penetrans (strain HF-2)</name>
    <name type="common">Mycoplasma penetrans</name>
    <dbReference type="NCBI Taxonomy" id="272633"/>
    <lineage>
        <taxon>Bacteria</taxon>
        <taxon>Bacillati</taxon>
        <taxon>Mycoplasmatota</taxon>
        <taxon>Mycoplasmoidales</taxon>
        <taxon>Mycoplasmoidaceae</taxon>
        <taxon>Malacoplasma</taxon>
    </lineage>
</organism>
<evidence type="ECO:0000256" key="5">
    <source>
        <dbReference type="ARBA" id="ARBA00022692"/>
    </source>
</evidence>
<dbReference type="HOGENOM" id="CLU_000604_84_3_14"/>
<dbReference type="RefSeq" id="WP_011077235.1">
    <property type="nucleotide sequence ID" value="NC_004432.1"/>
</dbReference>
<dbReference type="Pfam" id="PF00664">
    <property type="entry name" value="ABC_membrane"/>
    <property type="match status" value="2"/>
</dbReference>
<proteinExistence type="inferred from homology"/>
<dbReference type="SUPFAM" id="SSF52540">
    <property type="entry name" value="P-loop containing nucleoside triphosphate hydrolases"/>
    <property type="match status" value="1"/>
</dbReference>
<dbReference type="CDD" id="cd18548">
    <property type="entry name" value="ABC_6TM_Tm287_like"/>
    <property type="match status" value="1"/>
</dbReference>
<dbReference type="InterPro" id="IPR003593">
    <property type="entry name" value="AAA+_ATPase"/>
</dbReference>
<dbReference type="Pfam" id="PF00005">
    <property type="entry name" value="ABC_tran"/>
    <property type="match status" value="1"/>
</dbReference>
<dbReference type="FunFam" id="3.40.50.300:FF:000221">
    <property type="entry name" value="Multidrug ABC transporter ATP-binding protein"/>
    <property type="match status" value="1"/>
</dbReference>
<evidence type="ECO:0000313" key="14">
    <source>
        <dbReference type="Proteomes" id="UP000002522"/>
    </source>
</evidence>
<dbReference type="InterPro" id="IPR039421">
    <property type="entry name" value="Type_1_exporter"/>
</dbReference>
<keyword evidence="7 13" id="KW-0067">ATP-binding</keyword>
<evidence type="ECO:0000256" key="6">
    <source>
        <dbReference type="ARBA" id="ARBA00022741"/>
    </source>
</evidence>
<evidence type="ECO:0000256" key="10">
    <source>
        <dbReference type="SAM" id="Phobius"/>
    </source>
</evidence>
<evidence type="ECO:0000256" key="3">
    <source>
        <dbReference type="ARBA" id="ARBA00022448"/>
    </source>
</evidence>
<dbReference type="InterPro" id="IPR003439">
    <property type="entry name" value="ABC_transporter-like_ATP-bd"/>
</dbReference>
<keyword evidence="14" id="KW-1185">Reference proteome</keyword>
<dbReference type="InParanoid" id="Q8EVZ8"/>
<comment type="subcellular location">
    <subcellularLocation>
        <location evidence="1">Cell membrane</location>
        <topology evidence="1">Multi-pass membrane protein</topology>
    </subcellularLocation>
</comment>
<reference evidence="13 14" key="1">
    <citation type="journal article" date="2002" name="Nucleic Acids Res.">
        <title>The complete genomic sequence of Mycoplasma penetrans, an intracellular bacterial pathogen in humans.</title>
        <authorList>
            <person name="Sasaki Y."/>
            <person name="Ishikawa J."/>
            <person name="Yamashita A."/>
            <person name="Oshima K."/>
            <person name="Kenri T."/>
            <person name="Furuya K."/>
            <person name="Yoshino C."/>
            <person name="Horino A."/>
            <person name="Shiba T."/>
            <person name="Sasaki T."/>
            <person name="Hattori M."/>
        </authorList>
    </citation>
    <scope>NUCLEOTIDE SEQUENCE [LARGE SCALE GENOMIC DNA]</scope>
    <source>
        <strain evidence="13 14">HF-2</strain>
    </source>
</reference>
<keyword evidence="5 10" id="KW-0812">Transmembrane</keyword>
<keyword evidence="3" id="KW-0813">Transport</keyword>
<dbReference type="InterPro" id="IPR011527">
    <property type="entry name" value="ABC1_TM_dom"/>
</dbReference>
<dbReference type="SMART" id="SM00382">
    <property type="entry name" value="AAA"/>
    <property type="match status" value="1"/>
</dbReference>
<dbReference type="Proteomes" id="UP000002522">
    <property type="component" value="Chromosome"/>
</dbReference>
<dbReference type="Gene3D" id="3.40.50.300">
    <property type="entry name" value="P-loop containing nucleotide triphosphate hydrolases"/>
    <property type="match status" value="1"/>
</dbReference>
<keyword evidence="8 10" id="KW-1133">Transmembrane helix</keyword>
<dbReference type="AlphaFoldDB" id="Q8EVZ8"/>
<dbReference type="PANTHER" id="PTHR24221:SF276">
    <property type="entry name" value="ABC TRANSPORTER, ATP-BINDING_PERMEASE PROTEIN"/>
    <property type="match status" value="1"/>
</dbReference>
<evidence type="ECO:0000256" key="8">
    <source>
        <dbReference type="ARBA" id="ARBA00022989"/>
    </source>
</evidence>
<feature type="transmembrane region" description="Helical" evidence="10">
    <location>
        <begin position="148"/>
        <end position="169"/>
    </location>
</feature>